<name>A0A3B3D7C4_ORYME</name>
<dbReference type="Proteomes" id="UP000261560">
    <property type="component" value="Unplaced"/>
</dbReference>
<dbReference type="GO" id="GO:0003676">
    <property type="term" value="F:nucleic acid binding"/>
    <property type="evidence" value="ECO:0007669"/>
    <property type="project" value="InterPro"/>
</dbReference>
<evidence type="ECO:0000313" key="2">
    <source>
        <dbReference type="Ensembl" id="ENSOMEP00000025993.1"/>
    </source>
</evidence>
<dbReference type="Pfam" id="PF13358">
    <property type="entry name" value="DDE_3"/>
    <property type="match status" value="1"/>
</dbReference>
<reference evidence="2" key="2">
    <citation type="submission" date="2025-09" db="UniProtKB">
        <authorList>
            <consortium name="Ensembl"/>
        </authorList>
    </citation>
    <scope>IDENTIFICATION</scope>
</reference>
<evidence type="ECO:0000259" key="1">
    <source>
        <dbReference type="Pfam" id="PF13358"/>
    </source>
</evidence>
<sequence length="56" mass="6539">MRVFQRDNAAAHNIHLTGSFQEVNLIILDFPASSPDLNSIENIWRWIKREVYKNGL</sequence>
<dbReference type="Ensembl" id="ENSOMET00000005696.1">
    <property type="protein sequence ID" value="ENSOMEP00000025993.1"/>
    <property type="gene ID" value="ENSOMEG00000007559.1"/>
</dbReference>
<organism evidence="2 3">
    <name type="scientific">Oryzias melastigma</name>
    <name type="common">Marine medaka</name>
    <dbReference type="NCBI Taxonomy" id="30732"/>
    <lineage>
        <taxon>Eukaryota</taxon>
        <taxon>Metazoa</taxon>
        <taxon>Chordata</taxon>
        <taxon>Craniata</taxon>
        <taxon>Vertebrata</taxon>
        <taxon>Euteleostomi</taxon>
        <taxon>Actinopterygii</taxon>
        <taxon>Neopterygii</taxon>
        <taxon>Teleostei</taxon>
        <taxon>Neoteleostei</taxon>
        <taxon>Acanthomorphata</taxon>
        <taxon>Ovalentaria</taxon>
        <taxon>Atherinomorphae</taxon>
        <taxon>Beloniformes</taxon>
        <taxon>Adrianichthyidae</taxon>
        <taxon>Oryziinae</taxon>
        <taxon>Oryzias</taxon>
    </lineage>
</organism>
<dbReference type="AlphaFoldDB" id="A0A3B3D7C4"/>
<dbReference type="STRING" id="30732.ENSOMEP00000025993"/>
<dbReference type="PaxDb" id="30732-ENSOMEP00000025993"/>
<feature type="domain" description="Tc1-like transposase DDE" evidence="1">
    <location>
        <begin position="7"/>
        <end position="53"/>
    </location>
</feature>
<keyword evidence="3" id="KW-1185">Reference proteome</keyword>
<dbReference type="Gene3D" id="3.30.420.10">
    <property type="entry name" value="Ribonuclease H-like superfamily/Ribonuclease H"/>
    <property type="match status" value="1"/>
</dbReference>
<proteinExistence type="predicted"/>
<dbReference type="OMA" id="ENIWRWI"/>
<protein>
    <recommendedName>
        <fullName evidence="1">Tc1-like transposase DDE domain-containing protein</fullName>
    </recommendedName>
</protein>
<dbReference type="InterPro" id="IPR038717">
    <property type="entry name" value="Tc1-like_DDE_dom"/>
</dbReference>
<dbReference type="InterPro" id="IPR036397">
    <property type="entry name" value="RNaseH_sf"/>
</dbReference>
<accession>A0A3B3D7C4</accession>
<evidence type="ECO:0000313" key="3">
    <source>
        <dbReference type="Proteomes" id="UP000261560"/>
    </source>
</evidence>
<reference evidence="2" key="1">
    <citation type="submission" date="2025-08" db="UniProtKB">
        <authorList>
            <consortium name="Ensembl"/>
        </authorList>
    </citation>
    <scope>IDENTIFICATION</scope>
</reference>